<feature type="signal peptide" evidence="2">
    <location>
        <begin position="1"/>
        <end position="23"/>
    </location>
</feature>
<reference evidence="3 4" key="1">
    <citation type="submission" date="2023-07" db="EMBL/GenBank/DDBJ databases">
        <title>Sorghum-associated microbial communities from plants grown in Nebraska, USA.</title>
        <authorList>
            <person name="Schachtman D."/>
        </authorList>
    </citation>
    <scope>NUCLEOTIDE SEQUENCE [LARGE SCALE GENOMIC DNA]</scope>
    <source>
        <strain evidence="3 4">CC60</strain>
    </source>
</reference>
<dbReference type="Proteomes" id="UP001237737">
    <property type="component" value="Unassembled WGS sequence"/>
</dbReference>
<feature type="compositionally biased region" description="Polar residues" evidence="1">
    <location>
        <begin position="117"/>
        <end position="129"/>
    </location>
</feature>
<evidence type="ECO:0000313" key="4">
    <source>
        <dbReference type="Proteomes" id="UP001237737"/>
    </source>
</evidence>
<evidence type="ECO:0000313" key="3">
    <source>
        <dbReference type="EMBL" id="MDQ0010159.1"/>
    </source>
</evidence>
<feature type="region of interest" description="Disordered" evidence="1">
    <location>
        <begin position="71"/>
        <end position="137"/>
    </location>
</feature>
<feature type="compositionally biased region" description="Low complexity" evidence="1">
    <location>
        <begin position="39"/>
        <end position="58"/>
    </location>
</feature>
<feature type="chain" id="PRO_5047257394" evidence="2">
    <location>
        <begin position="24"/>
        <end position="137"/>
    </location>
</feature>
<dbReference type="EMBL" id="JAUSSK010000003">
    <property type="protein sequence ID" value="MDQ0010159.1"/>
    <property type="molecule type" value="Genomic_DNA"/>
</dbReference>
<gene>
    <name evidence="3" type="ORF">J2T07_002349</name>
</gene>
<proteinExistence type="predicted"/>
<organism evidence="3 4">
    <name type="scientific">Luteibacter jiangsuensis</name>
    <dbReference type="NCBI Taxonomy" id="637577"/>
    <lineage>
        <taxon>Bacteria</taxon>
        <taxon>Pseudomonadati</taxon>
        <taxon>Pseudomonadota</taxon>
        <taxon>Gammaproteobacteria</taxon>
        <taxon>Lysobacterales</taxon>
        <taxon>Rhodanobacteraceae</taxon>
        <taxon>Luteibacter</taxon>
    </lineage>
</organism>
<evidence type="ECO:0000256" key="1">
    <source>
        <dbReference type="SAM" id="MobiDB-lite"/>
    </source>
</evidence>
<feature type="compositionally biased region" description="Basic and acidic residues" evidence="1">
    <location>
        <begin position="71"/>
        <end position="82"/>
    </location>
</feature>
<dbReference type="RefSeq" id="WP_306850189.1">
    <property type="nucleotide sequence ID" value="NZ_JAUSSK010000003.1"/>
</dbReference>
<feature type="region of interest" description="Disordered" evidence="1">
    <location>
        <begin position="27"/>
        <end position="58"/>
    </location>
</feature>
<comment type="caution">
    <text evidence="3">The sequence shown here is derived from an EMBL/GenBank/DDBJ whole genome shotgun (WGS) entry which is preliminary data.</text>
</comment>
<keyword evidence="4" id="KW-1185">Reference proteome</keyword>
<accession>A0ABT9SYS7</accession>
<sequence>MTNSSRKILLAWLVAMLPALVVAQTQPAKPAAPPPRPKPIVITTPTPNQQWQRQVDRQQVQNRLNQNALREQLRQDNLDRQRANAADPALRNQLDDADRSQQQLYRARQNDAVRRYQTLQRPDATQTVPARTGSAGH</sequence>
<keyword evidence="2" id="KW-0732">Signal</keyword>
<name>A0ABT9SYS7_9GAMM</name>
<protein>
    <submittedName>
        <fullName evidence="3">Small-conductance mechanosensitive channel</fullName>
    </submittedName>
</protein>
<evidence type="ECO:0000256" key="2">
    <source>
        <dbReference type="SAM" id="SignalP"/>
    </source>
</evidence>